<feature type="domain" description="DUF7924" evidence="1">
    <location>
        <begin position="1"/>
        <end position="84"/>
    </location>
</feature>
<dbReference type="Pfam" id="PF25545">
    <property type="entry name" value="DUF7924"/>
    <property type="match status" value="1"/>
</dbReference>
<keyword evidence="3" id="KW-1185">Reference proteome</keyword>
<name>A0A8H7AEV9_9EURO</name>
<comment type="caution">
    <text evidence="2">The sequence shown here is derived from an EMBL/GenBank/DDBJ whole genome shotgun (WGS) entry which is preliminary data.</text>
</comment>
<proteinExistence type="predicted"/>
<dbReference type="InterPro" id="IPR057684">
    <property type="entry name" value="DUF7924"/>
</dbReference>
<reference evidence="2" key="1">
    <citation type="submission" date="2020-02" db="EMBL/GenBank/DDBJ databases">
        <authorList>
            <person name="Palmer J.M."/>
        </authorList>
    </citation>
    <scope>NUCLEOTIDE SEQUENCE</scope>
    <source>
        <strain evidence="2">EPUS1.4</strain>
        <tissue evidence="2">Thallus</tissue>
    </source>
</reference>
<dbReference type="OrthoDB" id="5400850at2759"/>
<organism evidence="2 3">
    <name type="scientific">Endocarpon pusillum</name>
    <dbReference type="NCBI Taxonomy" id="364733"/>
    <lineage>
        <taxon>Eukaryota</taxon>
        <taxon>Fungi</taxon>
        <taxon>Dikarya</taxon>
        <taxon>Ascomycota</taxon>
        <taxon>Pezizomycotina</taxon>
        <taxon>Eurotiomycetes</taxon>
        <taxon>Chaetothyriomycetidae</taxon>
        <taxon>Verrucariales</taxon>
        <taxon>Verrucariaceae</taxon>
        <taxon>Endocarpon</taxon>
    </lineage>
</organism>
<gene>
    <name evidence="2" type="ORF">GJ744_011683</name>
</gene>
<dbReference type="AlphaFoldDB" id="A0A8H7AEV9"/>
<dbReference type="PANTHER" id="PTHR42470:SF2">
    <property type="match status" value="1"/>
</dbReference>
<dbReference type="EMBL" id="JAACFV010000085">
    <property type="protein sequence ID" value="KAF7506537.1"/>
    <property type="molecule type" value="Genomic_DNA"/>
</dbReference>
<protein>
    <recommendedName>
        <fullName evidence="1">DUF7924 domain-containing protein</fullName>
    </recommendedName>
</protein>
<evidence type="ECO:0000259" key="1">
    <source>
        <dbReference type="Pfam" id="PF25545"/>
    </source>
</evidence>
<sequence length="90" mass="10505">MYFPFLTCEVKCGAAALDIADRQNVHSMTIAVRSVVELYRAIEREKEFNREILAFSISHDHRSVRIYGHYPVIDRDRVTFYRHPSMISAS</sequence>
<evidence type="ECO:0000313" key="3">
    <source>
        <dbReference type="Proteomes" id="UP000606974"/>
    </source>
</evidence>
<accession>A0A8H7AEV9</accession>
<dbReference type="PANTHER" id="PTHR42470">
    <property type="entry name" value="VAST DOMAIN-CONTAINING PROTEIN"/>
    <property type="match status" value="1"/>
</dbReference>
<dbReference type="Proteomes" id="UP000606974">
    <property type="component" value="Unassembled WGS sequence"/>
</dbReference>
<evidence type="ECO:0000313" key="2">
    <source>
        <dbReference type="EMBL" id="KAF7506537.1"/>
    </source>
</evidence>